<dbReference type="Gene3D" id="3.40.50.300">
    <property type="entry name" value="P-loop containing nucleotide triphosphate hydrolases"/>
    <property type="match status" value="1"/>
</dbReference>
<evidence type="ECO:0000256" key="4">
    <source>
        <dbReference type="ARBA" id="ARBA00022692"/>
    </source>
</evidence>
<keyword evidence="5" id="KW-0735">Signal-anchor</keyword>
<dbReference type="GO" id="GO:0001733">
    <property type="term" value="F:galactosylceramide sulfotransferase activity"/>
    <property type="evidence" value="ECO:0007669"/>
    <property type="project" value="InterPro"/>
</dbReference>
<evidence type="ECO:0000256" key="5">
    <source>
        <dbReference type="ARBA" id="ARBA00022968"/>
    </source>
</evidence>
<dbReference type="GO" id="GO:0000139">
    <property type="term" value="C:Golgi membrane"/>
    <property type="evidence" value="ECO:0007669"/>
    <property type="project" value="UniProtKB-SubCell"/>
</dbReference>
<accession>A0AAV4HXQ2</accession>
<reference evidence="11 12" key="1">
    <citation type="journal article" date="2021" name="Elife">
        <title>Chloroplast acquisition without the gene transfer in kleptoplastic sea slugs, Plakobranchus ocellatus.</title>
        <authorList>
            <person name="Maeda T."/>
            <person name="Takahashi S."/>
            <person name="Yoshida T."/>
            <person name="Shimamura S."/>
            <person name="Takaki Y."/>
            <person name="Nagai Y."/>
            <person name="Toyoda A."/>
            <person name="Suzuki Y."/>
            <person name="Arimoto A."/>
            <person name="Ishii H."/>
            <person name="Satoh N."/>
            <person name="Nishiyama T."/>
            <person name="Hasebe M."/>
            <person name="Maruyama T."/>
            <person name="Minagawa J."/>
            <person name="Obokata J."/>
            <person name="Shigenobu S."/>
        </authorList>
    </citation>
    <scope>NUCLEOTIDE SEQUENCE [LARGE SCALE GENOMIC DNA]</scope>
</reference>
<keyword evidence="6 10" id="KW-1133">Transmembrane helix</keyword>
<keyword evidence="8 10" id="KW-0472">Membrane</keyword>
<evidence type="ECO:0000256" key="2">
    <source>
        <dbReference type="ARBA" id="ARBA00008124"/>
    </source>
</evidence>
<dbReference type="PANTHER" id="PTHR14647:SF87">
    <property type="entry name" value="PUTATIVE-RELATED"/>
    <property type="match status" value="1"/>
</dbReference>
<protein>
    <submittedName>
        <fullName evidence="11">Galactose-3-O-sulfotransferase 3</fullName>
    </submittedName>
</protein>
<dbReference type="GO" id="GO:0009247">
    <property type="term" value="P:glycolipid biosynthetic process"/>
    <property type="evidence" value="ECO:0007669"/>
    <property type="project" value="InterPro"/>
</dbReference>
<keyword evidence="4 10" id="KW-0812">Transmembrane</keyword>
<dbReference type="Pfam" id="PF06990">
    <property type="entry name" value="Gal-3-0_sulfotr"/>
    <property type="match status" value="1"/>
</dbReference>
<comment type="subcellular location">
    <subcellularLocation>
        <location evidence="1">Golgi apparatus membrane</location>
        <topology evidence="1">Single-pass type II membrane protein</topology>
    </subcellularLocation>
</comment>
<evidence type="ECO:0000256" key="7">
    <source>
        <dbReference type="ARBA" id="ARBA00023034"/>
    </source>
</evidence>
<keyword evidence="3" id="KW-0808">Transferase</keyword>
<keyword evidence="12" id="KW-1185">Reference proteome</keyword>
<evidence type="ECO:0000256" key="8">
    <source>
        <dbReference type="ARBA" id="ARBA00023136"/>
    </source>
</evidence>
<feature type="transmembrane region" description="Helical" evidence="10">
    <location>
        <begin position="31"/>
        <end position="49"/>
    </location>
</feature>
<organism evidence="11 12">
    <name type="scientific">Elysia marginata</name>
    <dbReference type="NCBI Taxonomy" id="1093978"/>
    <lineage>
        <taxon>Eukaryota</taxon>
        <taxon>Metazoa</taxon>
        <taxon>Spiralia</taxon>
        <taxon>Lophotrochozoa</taxon>
        <taxon>Mollusca</taxon>
        <taxon>Gastropoda</taxon>
        <taxon>Heterobranchia</taxon>
        <taxon>Euthyneura</taxon>
        <taxon>Panpulmonata</taxon>
        <taxon>Sacoglossa</taxon>
        <taxon>Placobranchoidea</taxon>
        <taxon>Plakobranchidae</taxon>
        <taxon>Elysia</taxon>
    </lineage>
</organism>
<evidence type="ECO:0000313" key="11">
    <source>
        <dbReference type="EMBL" id="GFS03028.1"/>
    </source>
</evidence>
<dbReference type="AlphaFoldDB" id="A0AAV4HXQ2"/>
<gene>
    <name evidence="11" type="ORF">ElyMa_001138400</name>
</gene>
<evidence type="ECO:0000256" key="3">
    <source>
        <dbReference type="ARBA" id="ARBA00022679"/>
    </source>
</evidence>
<evidence type="ECO:0000256" key="9">
    <source>
        <dbReference type="ARBA" id="ARBA00023180"/>
    </source>
</evidence>
<dbReference type="InterPro" id="IPR027417">
    <property type="entry name" value="P-loop_NTPase"/>
</dbReference>
<dbReference type="EMBL" id="BMAT01002256">
    <property type="protein sequence ID" value="GFS03028.1"/>
    <property type="molecule type" value="Genomic_DNA"/>
</dbReference>
<comment type="caution">
    <text evidence="11">The sequence shown here is derived from an EMBL/GenBank/DDBJ whole genome shotgun (WGS) entry which is preliminary data.</text>
</comment>
<keyword evidence="9" id="KW-0325">Glycoprotein</keyword>
<evidence type="ECO:0000256" key="1">
    <source>
        <dbReference type="ARBA" id="ARBA00004323"/>
    </source>
</evidence>
<name>A0AAV4HXQ2_9GAST</name>
<evidence type="ECO:0000313" key="12">
    <source>
        <dbReference type="Proteomes" id="UP000762676"/>
    </source>
</evidence>
<sequence>MGPGKTQETGTRRHKNRFHVMLLKSLLVSKRAWVCSTIVILLLLIYLAFRFHGVDSRERLLQCYHSDLHRIDSFNHLEIQQVVFAKVHKAASSTLQNILFRFAMARDLALLLPVEGPAFNQMSSKINRDDIISHPKGEEEFDILGVHVLYEEKEINKYFPETAFRVAIIREPMKQALSALAYYTVVGSFPDLISGFKNHPTDPINGFLKHPEDFSGGLKCPSLGSWISNRMSFDLGVGIHHSSTNALTQNRASFKPFLQRLEQQFDLVLIADFFDESMVLLRRYLRWSIKDIIYLKVNMMREDTKTNSVWRKQPNLTSTERIAFRHCNKLDYSLYDHFLSLFFDKIEKERFFKEEVETFKNIRERVAAFCAEVSSSKDHRKLFIPRSAWTEQFTVDECDCLMMETDEITLVEAAKLKQQRLFESFKRRHRFGAPPPVQEAAKPQA</sequence>
<dbReference type="PANTHER" id="PTHR14647">
    <property type="entry name" value="GALACTOSE-3-O-SULFOTRANSFERASE"/>
    <property type="match status" value="1"/>
</dbReference>
<comment type="similarity">
    <text evidence="2">Belongs to the galactose-3-O-sulfotransferase family.</text>
</comment>
<dbReference type="Proteomes" id="UP000762676">
    <property type="component" value="Unassembled WGS sequence"/>
</dbReference>
<evidence type="ECO:0000256" key="10">
    <source>
        <dbReference type="SAM" id="Phobius"/>
    </source>
</evidence>
<dbReference type="InterPro" id="IPR009729">
    <property type="entry name" value="Gal-3-0_sulfotransfrase"/>
</dbReference>
<evidence type="ECO:0000256" key="6">
    <source>
        <dbReference type="ARBA" id="ARBA00022989"/>
    </source>
</evidence>
<keyword evidence="7" id="KW-0333">Golgi apparatus</keyword>
<proteinExistence type="inferred from homology"/>